<name>A0A160T882_9ZZZZ</name>
<dbReference type="Pfam" id="PF04338">
    <property type="entry name" value="DUF481"/>
    <property type="match status" value="1"/>
</dbReference>
<reference evidence="1" key="1">
    <citation type="submission" date="2015-10" db="EMBL/GenBank/DDBJ databases">
        <authorList>
            <person name="Gilbert D.G."/>
        </authorList>
    </citation>
    <scope>NUCLEOTIDE SEQUENCE</scope>
</reference>
<proteinExistence type="predicted"/>
<accession>A0A160T882</accession>
<dbReference type="AlphaFoldDB" id="A0A160T882"/>
<organism evidence="1">
    <name type="scientific">hydrothermal vent metagenome</name>
    <dbReference type="NCBI Taxonomy" id="652676"/>
    <lineage>
        <taxon>unclassified sequences</taxon>
        <taxon>metagenomes</taxon>
        <taxon>ecological metagenomes</taxon>
    </lineage>
</organism>
<evidence type="ECO:0000313" key="1">
    <source>
        <dbReference type="EMBL" id="CUS40220.1"/>
    </source>
</evidence>
<protein>
    <submittedName>
        <fullName evidence="1">Probable outer membrane protein STY1784</fullName>
    </submittedName>
</protein>
<sequence length="247" mass="28745">MRYALAALILAIPTAHAITDIEEKRRNGESQGWQNKIEAGFDMESGNNEKRAGSVALNSSWQGQEYRFFSWASRDYESFNGDRTDDNTFAHARMVRNFRERWAQEAFLQYERDPFASLQHRYLAGGGVRFQHKFNDKGLINQGLGLFHEQVEETGTDGTATHELTRVNLYTHFEWAFSHSHFQTTVYVQPSVDDVDDVRSLVRATLTMPVSQQVDFKWQWQSRWDTMPPEGSEYHNHQTQLKLSVRF</sequence>
<dbReference type="InterPro" id="IPR007433">
    <property type="entry name" value="DUF481"/>
</dbReference>
<dbReference type="EMBL" id="CZQC01000005">
    <property type="protein sequence ID" value="CUS40220.1"/>
    <property type="molecule type" value="Genomic_DNA"/>
</dbReference>
<gene>
    <name evidence="1" type="ORF">MGWOODY_Tha911</name>
</gene>